<sequence length="245" mass="27648">MKISVIYEDDDLLVIDKPSGMIVNKAETVTEETVADWAGKKLNLPGKSGDKSDFTNRSGIVHRLDKDTSGLLLIAKNKKAFDKLQEQFLKRTVKKKYIALVHGRLPDSTNIIKAPVGRLPWNRRKFGVLAAGRDAETKIKVKSFFKKGPGNKYTLLEAEPVTGRTHQIRIHLKHIFHSIVSDRLYSGRKTLKQDEKIFPRLFLHACRLSFIHPVTTELITVTSPMPSDLEKALGNLEVEQTGLIR</sequence>
<dbReference type="InterPro" id="IPR006225">
    <property type="entry name" value="PsdUridine_synth_RluC/D"/>
</dbReference>
<dbReference type="GO" id="GO:0009982">
    <property type="term" value="F:pseudouridine synthase activity"/>
    <property type="evidence" value="ECO:0007669"/>
    <property type="project" value="InterPro"/>
</dbReference>
<proteinExistence type="inferred from homology"/>
<dbReference type="CDD" id="cd02869">
    <property type="entry name" value="PseudoU_synth_RluA_like"/>
    <property type="match status" value="1"/>
</dbReference>
<protein>
    <recommendedName>
        <fullName evidence="3">Pseudouridine synthase</fullName>
        <ecNumber evidence="3">5.4.99.-</ecNumber>
    </recommendedName>
</protein>
<feature type="domain" description="Pseudouridine synthase RsuA/RluA-like" evidence="4">
    <location>
        <begin position="11"/>
        <end position="174"/>
    </location>
</feature>
<dbReference type="NCBIfam" id="TIGR00005">
    <property type="entry name" value="rluA_subfam"/>
    <property type="match status" value="1"/>
</dbReference>
<evidence type="ECO:0000313" key="6">
    <source>
        <dbReference type="Proteomes" id="UP000177354"/>
    </source>
</evidence>
<comment type="similarity">
    <text evidence="1 3">Belongs to the pseudouridine synthase RluA family.</text>
</comment>
<dbReference type="Proteomes" id="UP000177354">
    <property type="component" value="Unassembled WGS sequence"/>
</dbReference>
<accession>A0A1F5Z0T8</accession>
<dbReference type="Pfam" id="PF00849">
    <property type="entry name" value="PseudoU_synth_2"/>
    <property type="match status" value="1"/>
</dbReference>
<comment type="catalytic activity">
    <reaction evidence="3">
        <text>a uridine in RNA = a pseudouridine in RNA</text>
        <dbReference type="Rhea" id="RHEA:48348"/>
        <dbReference type="Rhea" id="RHEA-COMP:12068"/>
        <dbReference type="Rhea" id="RHEA-COMP:12069"/>
        <dbReference type="ChEBI" id="CHEBI:65314"/>
        <dbReference type="ChEBI" id="CHEBI:65315"/>
    </reaction>
</comment>
<reference evidence="5 6" key="1">
    <citation type="journal article" date="2016" name="Nat. Commun.">
        <title>Thousands of microbial genomes shed light on interconnected biogeochemical processes in an aquifer system.</title>
        <authorList>
            <person name="Anantharaman K."/>
            <person name="Brown C.T."/>
            <person name="Hug L.A."/>
            <person name="Sharon I."/>
            <person name="Castelle C.J."/>
            <person name="Probst A.J."/>
            <person name="Thomas B.C."/>
            <person name="Singh A."/>
            <person name="Wilkins M.J."/>
            <person name="Karaoz U."/>
            <person name="Brodie E.L."/>
            <person name="Williams K.H."/>
            <person name="Hubbard S.S."/>
            <person name="Banfield J.F."/>
        </authorList>
    </citation>
    <scope>NUCLEOTIDE SEQUENCE [LARGE SCALE GENOMIC DNA]</scope>
</reference>
<dbReference type="InterPro" id="IPR006145">
    <property type="entry name" value="PsdUridine_synth_RsuA/RluA"/>
</dbReference>
<dbReference type="Gene3D" id="3.30.2350.10">
    <property type="entry name" value="Pseudouridine synthase"/>
    <property type="match status" value="1"/>
</dbReference>
<name>A0A1F5Z0T8_9BACT</name>
<dbReference type="PANTHER" id="PTHR21600:SF87">
    <property type="entry name" value="RNA PSEUDOURIDYLATE SYNTHASE DOMAIN-CONTAINING PROTEIN 1"/>
    <property type="match status" value="1"/>
</dbReference>
<gene>
    <name evidence="5" type="ORF">A2777_01025</name>
</gene>
<dbReference type="GO" id="GO:0000455">
    <property type="term" value="P:enzyme-directed rRNA pseudouridine synthesis"/>
    <property type="evidence" value="ECO:0007669"/>
    <property type="project" value="TreeGrafter"/>
</dbReference>
<evidence type="ECO:0000256" key="3">
    <source>
        <dbReference type="RuleBase" id="RU362028"/>
    </source>
</evidence>
<dbReference type="GO" id="GO:0003723">
    <property type="term" value="F:RNA binding"/>
    <property type="evidence" value="ECO:0007669"/>
    <property type="project" value="InterPro"/>
</dbReference>
<dbReference type="PROSITE" id="PS01129">
    <property type="entry name" value="PSI_RLU"/>
    <property type="match status" value="1"/>
</dbReference>
<dbReference type="InterPro" id="IPR006224">
    <property type="entry name" value="PsdUridine_synth_RluA-like_CS"/>
</dbReference>
<evidence type="ECO:0000313" key="5">
    <source>
        <dbReference type="EMBL" id="OGG06079.1"/>
    </source>
</evidence>
<feature type="active site" evidence="2">
    <location>
        <position position="65"/>
    </location>
</feature>
<evidence type="ECO:0000256" key="1">
    <source>
        <dbReference type="ARBA" id="ARBA00010876"/>
    </source>
</evidence>
<dbReference type="EC" id="5.4.99.-" evidence="3"/>
<comment type="function">
    <text evidence="3">Responsible for synthesis of pseudouridine from uracil.</text>
</comment>
<organism evidence="5 6">
    <name type="scientific">Candidatus Gottesmanbacteria bacterium RIFCSPHIGHO2_01_FULL_40_15</name>
    <dbReference type="NCBI Taxonomy" id="1798376"/>
    <lineage>
        <taxon>Bacteria</taxon>
        <taxon>Candidatus Gottesmaniibacteriota</taxon>
    </lineage>
</organism>
<dbReference type="AlphaFoldDB" id="A0A1F5Z0T8"/>
<comment type="caution">
    <text evidence="5">The sequence shown here is derived from an EMBL/GenBank/DDBJ whole genome shotgun (WGS) entry which is preliminary data.</text>
</comment>
<evidence type="ECO:0000259" key="4">
    <source>
        <dbReference type="Pfam" id="PF00849"/>
    </source>
</evidence>
<evidence type="ECO:0000256" key="2">
    <source>
        <dbReference type="PIRSR" id="PIRSR606225-1"/>
    </source>
</evidence>
<dbReference type="PANTHER" id="PTHR21600">
    <property type="entry name" value="MITOCHONDRIAL RNA PSEUDOURIDINE SYNTHASE"/>
    <property type="match status" value="1"/>
</dbReference>
<dbReference type="GO" id="GO:0140098">
    <property type="term" value="F:catalytic activity, acting on RNA"/>
    <property type="evidence" value="ECO:0007669"/>
    <property type="project" value="UniProtKB-ARBA"/>
</dbReference>
<dbReference type="InterPro" id="IPR020103">
    <property type="entry name" value="PsdUridine_synth_cat_dom_sf"/>
</dbReference>
<dbReference type="InterPro" id="IPR050188">
    <property type="entry name" value="RluA_PseudoU_synthase"/>
</dbReference>
<dbReference type="EMBL" id="MFJF01000019">
    <property type="protein sequence ID" value="OGG06079.1"/>
    <property type="molecule type" value="Genomic_DNA"/>
</dbReference>
<dbReference type="SUPFAM" id="SSF55120">
    <property type="entry name" value="Pseudouridine synthase"/>
    <property type="match status" value="1"/>
</dbReference>
<keyword evidence="3" id="KW-0413">Isomerase</keyword>